<dbReference type="Proteomes" id="UP000653472">
    <property type="component" value="Unassembled WGS sequence"/>
</dbReference>
<dbReference type="InterPro" id="IPR046735">
    <property type="entry name" value="PA2779-like"/>
</dbReference>
<gene>
    <name evidence="3" type="ORF">G7Y82_16565</name>
</gene>
<protein>
    <submittedName>
        <fullName evidence="3">PA2779 family protein</fullName>
    </submittedName>
</protein>
<feature type="chain" id="PRO_5037569859" evidence="2">
    <location>
        <begin position="29"/>
        <end position="127"/>
    </location>
</feature>
<organism evidence="3 4">
    <name type="scientific">Solimonas marina</name>
    <dbReference type="NCBI Taxonomy" id="2714601"/>
    <lineage>
        <taxon>Bacteria</taxon>
        <taxon>Pseudomonadati</taxon>
        <taxon>Pseudomonadota</taxon>
        <taxon>Gammaproteobacteria</taxon>
        <taxon>Nevskiales</taxon>
        <taxon>Nevskiaceae</taxon>
        <taxon>Solimonas</taxon>
    </lineage>
</organism>
<keyword evidence="2" id="KW-0732">Signal</keyword>
<dbReference type="PIRSF" id="PIRSF029543">
    <property type="entry name" value="UCP029543"/>
    <property type="match status" value="1"/>
</dbReference>
<feature type="signal peptide" evidence="2">
    <location>
        <begin position="1"/>
        <end position="28"/>
    </location>
</feature>
<name>A0A969WDC5_9GAMM</name>
<keyword evidence="1" id="KW-1133">Transmembrane helix</keyword>
<evidence type="ECO:0000256" key="2">
    <source>
        <dbReference type="SAM" id="SignalP"/>
    </source>
</evidence>
<keyword evidence="1" id="KW-0472">Membrane</keyword>
<dbReference type="InterPro" id="IPR016924">
    <property type="entry name" value="UCP029543"/>
</dbReference>
<sequence>MKGMARGALTGMVCMGMVLATAPAPARAAIIGTEQMVTTQARTDDLATVNAFMQRQDVVAEMEKLGVNPTDAQDRVASLSNEELSQLAQNINEQPAGGDGLFVVLGVVFLVLVILELVGVTHIFSSF</sequence>
<dbReference type="RefSeq" id="WP_168149244.1">
    <property type="nucleotide sequence ID" value="NZ_JAAVXB010000010.1"/>
</dbReference>
<keyword evidence="1" id="KW-0812">Transmembrane</keyword>
<evidence type="ECO:0000313" key="3">
    <source>
        <dbReference type="EMBL" id="NKF23928.1"/>
    </source>
</evidence>
<proteinExistence type="predicted"/>
<comment type="caution">
    <text evidence="3">The sequence shown here is derived from an EMBL/GenBank/DDBJ whole genome shotgun (WGS) entry which is preliminary data.</text>
</comment>
<dbReference type="AlphaFoldDB" id="A0A969WDC5"/>
<dbReference type="NCBIfam" id="NF033919">
    <property type="entry name" value="PA2779_fam"/>
    <property type="match status" value="1"/>
</dbReference>
<evidence type="ECO:0000256" key="1">
    <source>
        <dbReference type="SAM" id="Phobius"/>
    </source>
</evidence>
<dbReference type="Pfam" id="PF20332">
    <property type="entry name" value="DUF6627"/>
    <property type="match status" value="1"/>
</dbReference>
<feature type="transmembrane region" description="Helical" evidence="1">
    <location>
        <begin position="101"/>
        <end position="124"/>
    </location>
</feature>
<accession>A0A969WDC5</accession>
<keyword evidence="4" id="KW-1185">Reference proteome</keyword>
<reference evidence="3" key="1">
    <citation type="submission" date="2020-03" db="EMBL/GenBank/DDBJ databases">
        <title>Solimonas marina sp. nov., isolated from deep seawater of the Pacific Ocean.</title>
        <authorList>
            <person name="Liu X."/>
            <person name="Lai Q."/>
            <person name="Sun F."/>
            <person name="Gai Y."/>
            <person name="Li G."/>
            <person name="Shao Z."/>
        </authorList>
    </citation>
    <scope>NUCLEOTIDE SEQUENCE</scope>
    <source>
        <strain evidence="3">C16B3</strain>
    </source>
</reference>
<dbReference type="EMBL" id="JAAVXB010000010">
    <property type="protein sequence ID" value="NKF23928.1"/>
    <property type="molecule type" value="Genomic_DNA"/>
</dbReference>
<evidence type="ECO:0000313" key="4">
    <source>
        <dbReference type="Proteomes" id="UP000653472"/>
    </source>
</evidence>